<dbReference type="Proteomes" id="UP000178347">
    <property type="component" value="Unassembled WGS sequence"/>
</dbReference>
<evidence type="ECO:0000256" key="3">
    <source>
        <dbReference type="ARBA" id="ARBA00022692"/>
    </source>
</evidence>
<dbReference type="STRING" id="1798692.A3G00_00150"/>
<evidence type="ECO:0000256" key="1">
    <source>
        <dbReference type="ARBA" id="ARBA00004141"/>
    </source>
</evidence>
<keyword evidence="5 6" id="KW-0472">Membrane</keyword>
<reference evidence="7 8" key="1">
    <citation type="journal article" date="2016" name="Nat. Commun.">
        <title>Thousands of microbial genomes shed light on interconnected biogeochemical processes in an aquifer system.</title>
        <authorList>
            <person name="Anantharaman K."/>
            <person name="Brown C.T."/>
            <person name="Hug L.A."/>
            <person name="Sharon I."/>
            <person name="Castelle C.J."/>
            <person name="Probst A.J."/>
            <person name="Thomas B.C."/>
            <person name="Singh A."/>
            <person name="Wilkins M.J."/>
            <person name="Karaoz U."/>
            <person name="Brodie E.L."/>
            <person name="Williams K.H."/>
            <person name="Hubbard S.S."/>
            <person name="Banfield J.F."/>
        </authorList>
    </citation>
    <scope>NUCLEOTIDE SEQUENCE [LARGE SCALE GENOMIC DNA]</scope>
</reference>
<sequence>MGAVVSTVVSMLGISALALALGMYLPMELNSPILLGACVGWLIQHSTKDAALSKARGDKAILVASGLIAGGALAGVLDGITKMAGVEWTFGFSDHVRNWLGLAVFLVLAAFLYWDSRRAKAN</sequence>
<comment type="subcellular location">
    <subcellularLocation>
        <location evidence="1">Membrane</location>
        <topology evidence="1">Multi-pass membrane protein</topology>
    </subcellularLocation>
</comment>
<accession>A0A1F6MS02</accession>
<comment type="caution">
    <text evidence="7">The sequence shown here is derived from an EMBL/GenBank/DDBJ whole genome shotgun (WGS) entry which is preliminary data.</text>
</comment>
<dbReference type="Pfam" id="PF03169">
    <property type="entry name" value="OPT"/>
    <property type="match status" value="1"/>
</dbReference>
<evidence type="ECO:0008006" key="9">
    <source>
        <dbReference type="Google" id="ProtNLM"/>
    </source>
</evidence>
<keyword evidence="4 6" id="KW-1133">Transmembrane helix</keyword>
<keyword evidence="2" id="KW-0813">Transport</keyword>
<feature type="transmembrane region" description="Helical" evidence="6">
    <location>
        <begin position="60"/>
        <end position="77"/>
    </location>
</feature>
<evidence type="ECO:0000256" key="2">
    <source>
        <dbReference type="ARBA" id="ARBA00022448"/>
    </source>
</evidence>
<name>A0A1F6MS02_9BACT</name>
<evidence type="ECO:0000256" key="6">
    <source>
        <dbReference type="SAM" id="Phobius"/>
    </source>
</evidence>
<proteinExistence type="predicted"/>
<feature type="transmembrane region" description="Helical" evidence="6">
    <location>
        <begin position="97"/>
        <end position="114"/>
    </location>
</feature>
<evidence type="ECO:0000256" key="5">
    <source>
        <dbReference type="ARBA" id="ARBA00023136"/>
    </source>
</evidence>
<dbReference type="InterPro" id="IPR004813">
    <property type="entry name" value="OPT"/>
</dbReference>
<dbReference type="GO" id="GO:0035673">
    <property type="term" value="F:oligopeptide transmembrane transporter activity"/>
    <property type="evidence" value="ECO:0007669"/>
    <property type="project" value="InterPro"/>
</dbReference>
<organism evidence="7 8">
    <name type="scientific">Candidatus Magasanikbacteria bacterium RIFCSPLOWO2_12_FULL_43_12</name>
    <dbReference type="NCBI Taxonomy" id="1798692"/>
    <lineage>
        <taxon>Bacteria</taxon>
        <taxon>Candidatus Magasanikiibacteriota</taxon>
    </lineage>
</organism>
<evidence type="ECO:0000313" key="7">
    <source>
        <dbReference type="EMBL" id="OGH74455.1"/>
    </source>
</evidence>
<keyword evidence="3 6" id="KW-0812">Transmembrane</keyword>
<protein>
    <recommendedName>
        <fullName evidence="9">Oligopeptide transporter, OPT family</fullName>
    </recommendedName>
</protein>
<dbReference type="GO" id="GO:0016020">
    <property type="term" value="C:membrane"/>
    <property type="evidence" value="ECO:0007669"/>
    <property type="project" value="UniProtKB-SubCell"/>
</dbReference>
<dbReference type="AlphaFoldDB" id="A0A1F6MS02"/>
<dbReference type="EMBL" id="MFQN01000014">
    <property type="protein sequence ID" value="OGH74455.1"/>
    <property type="molecule type" value="Genomic_DNA"/>
</dbReference>
<gene>
    <name evidence="7" type="ORF">A3G00_00150</name>
</gene>
<evidence type="ECO:0000256" key="4">
    <source>
        <dbReference type="ARBA" id="ARBA00022989"/>
    </source>
</evidence>
<feature type="transmembrane region" description="Helical" evidence="6">
    <location>
        <begin position="6"/>
        <end position="25"/>
    </location>
</feature>
<evidence type="ECO:0000313" key="8">
    <source>
        <dbReference type="Proteomes" id="UP000178347"/>
    </source>
</evidence>